<comment type="caution">
    <text evidence="2">The sequence shown here is derived from an EMBL/GenBank/DDBJ whole genome shotgun (WGS) entry which is preliminary data.</text>
</comment>
<feature type="region of interest" description="Disordered" evidence="1">
    <location>
        <begin position="1"/>
        <end position="49"/>
    </location>
</feature>
<evidence type="ECO:0000313" key="2">
    <source>
        <dbReference type="EMBL" id="KAK8995746.1"/>
    </source>
</evidence>
<name>A0ABR2Q5J0_9ROSI</name>
<sequence>MTRKLSVFPSKPTPSPETAPSTFHSSIGFSTPENVAKKPHPPQYPNPSISPPPFSFPIVPELPPPLVLASSGFHLPPCNPAYDGTAPTPQSTDGGEWGCKSFGVWLNLVFLPRLYRKQWTTLAVKAVLIVKKLFQMGAVSITTVFDVGLW</sequence>
<gene>
    <name evidence="2" type="ORF">V6N11_076005</name>
</gene>
<dbReference type="Proteomes" id="UP001396334">
    <property type="component" value="Unassembled WGS sequence"/>
</dbReference>
<organism evidence="2 3">
    <name type="scientific">Hibiscus sabdariffa</name>
    <name type="common">roselle</name>
    <dbReference type="NCBI Taxonomy" id="183260"/>
    <lineage>
        <taxon>Eukaryota</taxon>
        <taxon>Viridiplantae</taxon>
        <taxon>Streptophyta</taxon>
        <taxon>Embryophyta</taxon>
        <taxon>Tracheophyta</taxon>
        <taxon>Spermatophyta</taxon>
        <taxon>Magnoliopsida</taxon>
        <taxon>eudicotyledons</taxon>
        <taxon>Gunneridae</taxon>
        <taxon>Pentapetalae</taxon>
        <taxon>rosids</taxon>
        <taxon>malvids</taxon>
        <taxon>Malvales</taxon>
        <taxon>Malvaceae</taxon>
        <taxon>Malvoideae</taxon>
        <taxon>Hibiscus</taxon>
    </lineage>
</organism>
<protein>
    <submittedName>
        <fullName evidence="2">Uncharacterized protein</fullName>
    </submittedName>
</protein>
<feature type="compositionally biased region" description="Polar residues" evidence="1">
    <location>
        <begin position="18"/>
        <end position="33"/>
    </location>
</feature>
<evidence type="ECO:0000313" key="3">
    <source>
        <dbReference type="Proteomes" id="UP001396334"/>
    </source>
</evidence>
<proteinExistence type="predicted"/>
<keyword evidence="3" id="KW-1185">Reference proteome</keyword>
<accession>A0ABR2Q5J0</accession>
<dbReference type="EMBL" id="JBBPBN010000045">
    <property type="protein sequence ID" value="KAK8995746.1"/>
    <property type="molecule type" value="Genomic_DNA"/>
</dbReference>
<reference evidence="2 3" key="1">
    <citation type="journal article" date="2024" name="G3 (Bethesda)">
        <title>Genome assembly of Hibiscus sabdariffa L. provides insights into metabolisms of medicinal natural products.</title>
        <authorList>
            <person name="Kim T."/>
        </authorList>
    </citation>
    <scope>NUCLEOTIDE SEQUENCE [LARGE SCALE GENOMIC DNA]</scope>
    <source>
        <strain evidence="2">TK-2024</strain>
        <tissue evidence="2">Old leaves</tissue>
    </source>
</reference>
<evidence type="ECO:0000256" key="1">
    <source>
        <dbReference type="SAM" id="MobiDB-lite"/>
    </source>
</evidence>